<organism evidence="3 4">
    <name type="scientific">Streptomyces antimycoticus</name>
    <dbReference type="NCBI Taxonomy" id="68175"/>
    <lineage>
        <taxon>Bacteria</taxon>
        <taxon>Bacillati</taxon>
        <taxon>Actinomycetota</taxon>
        <taxon>Actinomycetes</taxon>
        <taxon>Kitasatosporales</taxon>
        <taxon>Streptomycetaceae</taxon>
        <taxon>Streptomyces</taxon>
        <taxon>Streptomyces violaceusniger group</taxon>
    </lineage>
</organism>
<accession>A0A4D4K6B4</accession>
<reference evidence="3 4" key="1">
    <citation type="journal article" date="2020" name="Int. J. Syst. Evol. Microbiol.">
        <title>Reclassification of Streptomyces castelarensis and Streptomyces sporoclivatus as later heterotypic synonyms of Streptomyces antimycoticus.</title>
        <authorList>
            <person name="Komaki H."/>
            <person name="Tamura T."/>
        </authorList>
    </citation>
    <scope>NUCLEOTIDE SEQUENCE [LARGE SCALE GENOMIC DNA]</scope>
    <source>
        <strain evidence="3 4">NBRC 12839</strain>
    </source>
</reference>
<evidence type="ECO:0000313" key="3">
    <source>
        <dbReference type="EMBL" id="GDY44475.1"/>
    </source>
</evidence>
<comment type="caution">
    <text evidence="3">The sequence shown here is derived from an EMBL/GenBank/DDBJ whole genome shotgun (WGS) entry which is preliminary data.</text>
</comment>
<feature type="domain" description="Xylose isomerase-like TIM barrel" evidence="2">
    <location>
        <begin position="87"/>
        <end position="320"/>
    </location>
</feature>
<evidence type="ECO:0000259" key="2">
    <source>
        <dbReference type="Pfam" id="PF01261"/>
    </source>
</evidence>
<dbReference type="Proteomes" id="UP000299290">
    <property type="component" value="Unassembled WGS sequence"/>
</dbReference>
<gene>
    <name evidence="3" type="ORF">SANT12839_053570</name>
</gene>
<feature type="region of interest" description="Disordered" evidence="1">
    <location>
        <begin position="1"/>
        <end position="53"/>
    </location>
</feature>
<dbReference type="AlphaFoldDB" id="A0A4D4K6B4"/>
<sequence length="339" mass="37691">MGGPGSPGDRAGKRRRPGRKVLVAGPGSGDGRAGKRRWFSRKRRRGSAAESSRRTLSLVTEPVVRIPDAKVALSTASVYPESTATAFEIAARLGYDGVEVMVWTDPVSQDIEALRRLSDYHQVPILAVHAPCLLITQRVWSTDPWVKLQRARAAAEKLDASTVVVHPPFRWQRSYAREFVSGVWRMADETDVRFAVENMYPWRYRDREMLAYAPDWDVTQHDYRHFTIDLSHTATARTDAMEMVDRMGDRLAHLHLADGQGSNKDEHLVPGRGTQPCAELLERLAATGFDGNVVVEVNTRRAMSTAEREADLAEALAFTRLHLASPTSANPPSRVVPGS</sequence>
<dbReference type="SUPFAM" id="SSF51658">
    <property type="entry name" value="Xylose isomerase-like"/>
    <property type="match status" value="1"/>
</dbReference>
<dbReference type="Gene3D" id="3.20.20.150">
    <property type="entry name" value="Divalent-metal-dependent TIM barrel enzymes"/>
    <property type="match status" value="1"/>
</dbReference>
<feature type="compositionally biased region" description="Basic residues" evidence="1">
    <location>
        <begin position="34"/>
        <end position="46"/>
    </location>
</feature>
<dbReference type="InterPro" id="IPR050312">
    <property type="entry name" value="IolE/XylAMocC-like"/>
</dbReference>
<dbReference type="InterPro" id="IPR013022">
    <property type="entry name" value="Xyl_isomerase-like_TIM-brl"/>
</dbReference>
<dbReference type="EMBL" id="BJHV01000001">
    <property type="protein sequence ID" value="GDY44475.1"/>
    <property type="molecule type" value="Genomic_DNA"/>
</dbReference>
<name>A0A4D4K6B4_9ACTN</name>
<dbReference type="PANTHER" id="PTHR12110">
    <property type="entry name" value="HYDROXYPYRUVATE ISOMERASE"/>
    <property type="match status" value="1"/>
</dbReference>
<dbReference type="PANTHER" id="PTHR12110:SF47">
    <property type="match status" value="1"/>
</dbReference>
<dbReference type="Pfam" id="PF01261">
    <property type="entry name" value="AP_endonuc_2"/>
    <property type="match status" value="1"/>
</dbReference>
<keyword evidence="4" id="KW-1185">Reference proteome</keyword>
<protein>
    <recommendedName>
        <fullName evidence="2">Xylose isomerase-like TIM barrel domain-containing protein</fullName>
    </recommendedName>
</protein>
<evidence type="ECO:0000256" key="1">
    <source>
        <dbReference type="SAM" id="MobiDB-lite"/>
    </source>
</evidence>
<evidence type="ECO:0000313" key="4">
    <source>
        <dbReference type="Proteomes" id="UP000299290"/>
    </source>
</evidence>
<proteinExistence type="predicted"/>
<dbReference type="InterPro" id="IPR036237">
    <property type="entry name" value="Xyl_isomerase-like_sf"/>
</dbReference>